<comment type="caution">
    <text evidence="3">The sequence shown here is derived from an EMBL/GenBank/DDBJ whole genome shotgun (WGS) entry which is preliminary data.</text>
</comment>
<evidence type="ECO:0000313" key="3">
    <source>
        <dbReference type="EMBL" id="NMQ18333.1"/>
    </source>
</evidence>
<organism evidence="3 4">
    <name type="scientific">Candidatus Competibacter phosphatis</name>
    <dbReference type="NCBI Taxonomy" id="221280"/>
    <lineage>
        <taxon>Bacteria</taxon>
        <taxon>Pseudomonadati</taxon>
        <taxon>Pseudomonadota</taxon>
        <taxon>Gammaproteobacteria</taxon>
        <taxon>Candidatus Competibacteraceae</taxon>
        <taxon>Candidatus Competibacter</taxon>
    </lineage>
</organism>
<feature type="compositionally biased region" description="Low complexity" evidence="1">
    <location>
        <begin position="179"/>
        <end position="196"/>
    </location>
</feature>
<dbReference type="Pfam" id="PF07813">
    <property type="entry name" value="LTXXQ"/>
    <property type="match status" value="1"/>
</dbReference>
<feature type="signal peptide" evidence="2">
    <location>
        <begin position="1"/>
        <end position="25"/>
    </location>
</feature>
<sequence>MKTLRKRLLIAATVAGIGLTTAAFAGPWGGHGPMMGGGPDCQMGGGPRGGGFGQRHAMMQQYHAERMELLAARLKLKPEQESAWKAFLGAQDARHAAMFKTRQEMRMQDRETALAQFEVRVQIMEQRLAGMKAVTKAAGDLYGVLDPDQKQVMDKFFTERPMWRGRGQGRGQGPAAMSGQPAAMPGQPADAPAGQADDSDDDE</sequence>
<gene>
    <name evidence="3" type="ORF">E4P82_03445</name>
</gene>
<dbReference type="EMBL" id="SPMZ01000011">
    <property type="protein sequence ID" value="NMQ18333.1"/>
    <property type="molecule type" value="Genomic_DNA"/>
</dbReference>
<keyword evidence="2" id="KW-0732">Signal</keyword>
<protein>
    <recommendedName>
        <fullName evidence="5">Periplasmic heavy metal sensor</fullName>
    </recommendedName>
</protein>
<feature type="chain" id="PRO_5047386612" description="Periplasmic heavy metal sensor" evidence="2">
    <location>
        <begin position="26"/>
        <end position="203"/>
    </location>
</feature>
<dbReference type="RefSeq" id="WP_169247590.1">
    <property type="nucleotide sequence ID" value="NZ_SPMZ01000011.1"/>
</dbReference>
<dbReference type="Proteomes" id="UP000760480">
    <property type="component" value="Unassembled WGS sequence"/>
</dbReference>
<keyword evidence="4" id="KW-1185">Reference proteome</keyword>
<name>A0ABX1TJI5_9GAMM</name>
<feature type="region of interest" description="Disordered" evidence="1">
    <location>
        <begin position="162"/>
        <end position="203"/>
    </location>
</feature>
<proteinExistence type="predicted"/>
<evidence type="ECO:0000256" key="2">
    <source>
        <dbReference type="SAM" id="SignalP"/>
    </source>
</evidence>
<dbReference type="InterPro" id="IPR012899">
    <property type="entry name" value="LTXXQ"/>
</dbReference>
<evidence type="ECO:0000313" key="4">
    <source>
        <dbReference type="Proteomes" id="UP000760480"/>
    </source>
</evidence>
<evidence type="ECO:0008006" key="5">
    <source>
        <dbReference type="Google" id="ProtNLM"/>
    </source>
</evidence>
<accession>A0ABX1TJI5</accession>
<reference evidence="3 4" key="1">
    <citation type="submission" date="2019-03" db="EMBL/GenBank/DDBJ databases">
        <title>Metabolic reconstructions from genomes of highly enriched 'Candidatus Accumulibacter' and 'Candidatus Competibacter' bioreactor populations.</title>
        <authorList>
            <person name="Annavajhala M.K."/>
            <person name="Welles L."/>
            <person name="Abbas B."/>
            <person name="Sorokin D."/>
            <person name="Park H."/>
            <person name="Van Loosdrecht M."/>
            <person name="Chandran K."/>
        </authorList>
    </citation>
    <scope>NUCLEOTIDE SEQUENCE [LARGE SCALE GENOMIC DNA]</scope>
    <source>
        <strain evidence="3 4">SBR_G</strain>
    </source>
</reference>
<evidence type="ECO:0000256" key="1">
    <source>
        <dbReference type="SAM" id="MobiDB-lite"/>
    </source>
</evidence>